<dbReference type="GO" id="GO:0140737">
    <property type="term" value="C:encapsulin nanocompartment"/>
    <property type="evidence" value="ECO:0007669"/>
    <property type="project" value="UniProtKB-SubCell"/>
</dbReference>
<dbReference type="STRING" id="69960.SAMN05421720_1066"/>
<name>A0A1G7CAQ9_9PROT</name>
<organism evidence="4 5">
    <name type="scientific">Rhodospira trueperi</name>
    <dbReference type="NCBI Taxonomy" id="69960"/>
    <lineage>
        <taxon>Bacteria</taxon>
        <taxon>Pseudomonadati</taxon>
        <taxon>Pseudomonadota</taxon>
        <taxon>Alphaproteobacteria</taxon>
        <taxon>Rhodospirillales</taxon>
        <taxon>Rhodospirillaceae</taxon>
        <taxon>Rhodospira</taxon>
    </lineage>
</organism>
<dbReference type="NCBIfam" id="NF041155">
    <property type="entry name" value="encap_f1"/>
    <property type="match status" value="1"/>
</dbReference>
<dbReference type="RefSeq" id="WP_092785462.1">
    <property type="nucleotide sequence ID" value="NZ_FNAP01000006.1"/>
</dbReference>
<dbReference type="PANTHER" id="PTHR37165">
    <property type="entry name" value="PEPTIDASE U56 FAMILY"/>
    <property type="match status" value="1"/>
</dbReference>
<dbReference type="PIRSF" id="PIRSF019254">
    <property type="entry name" value="CFP29"/>
    <property type="match status" value="1"/>
</dbReference>
<reference evidence="4 5" key="1">
    <citation type="submission" date="2016-10" db="EMBL/GenBank/DDBJ databases">
        <authorList>
            <person name="de Groot N.N."/>
        </authorList>
    </citation>
    <scope>NUCLEOTIDE SEQUENCE [LARGE SCALE GENOMIC DNA]</scope>
    <source>
        <strain evidence="4 5">ATCC 700224</strain>
    </source>
</reference>
<dbReference type="AlphaFoldDB" id="A0A1G7CAQ9"/>
<dbReference type="Pfam" id="PF04454">
    <property type="entry name" value="Linocin_M18"/>
    <property type="match status" value="1"/>
</dbReference>
<proteinExistence type="inferred from homology"/>
<gene>
    <name evidence="4" type="ORF">SAMN05421720_1066</name>
</gene>
<dbReference type="Gene3D" id="3.30.2320.10">
    <property type="entry name" value="hypothetical protein PF0899 domain"/>
    <property type="match status" value="1"/>
</dbReference>
<dbReference type="OrthoDB" id="2922at2"/>
<dbReference type="InterPro" id="IPR007544">
    <property type="entry name" value="ENCAP"/>
</dbReference>
<keyword evidence="5" id="KW-1185">Reference proteome</keyword>
<evidence type="ECO:0000313" key="4">
    <source>
        <dbReference type="EMBL" id="SDE36454.1"/>
    </source>
</evidence>
<sequence length="269" mass="29446">MDFLNRTQAPFEDGIWSLIDEAAGAAAQELMTARRYLEVGGPYGPGLTSIELSNDDYCRQPEPGEAGAVMSRAVSVPMLRKTFKLSLRRIAAYLSNGQPLDLSPAEDAAEAVARLEEQIVYYGRPEFGLPGLLDNKGSCRMDGGDWTKPEDALEDVLAAVTKLDDAGFRGPHALVLAPKYYNALFRRYPDSDMVLINHLRRLCTRGIFKTSIDGAAVIDPRVGSLEIGQDLMCGYIGNDGIHCELFINESLVLRMQDESAVCVVKPKDG</sequence>
<evidence type="ECO:0000313" key="5">
    <source>
        <dbReference type="Proteomes" id="UP000199412"/>
    </source>
</evidence>
<comment type="subcellular location">
    <subcellularLocation>
        <location evidence="1">Encapsulin nanocompartment</location>
    </subcellularLocation>
</comment>
<dbReference type="Proteomes" id="UP000199412">
    <property type="component" value="Unassembled WGS sequence"/>
</dbReference>
<comment type="similarity">
    <text evidence="2">Belongs to the encapsulin family. Family 1 subfamily.</text>
</comment>
<dbReference type="EMBL" id="FNAP01000006">
    <property type="protein sequence ID" value="SDE36454.1"/>
    <property type="molecule type" value="Genomic_DNA"/>
</dbReference>
<dbReference type="PANTHER" id="PTHR37165:SF1">
    <property type="entry name" value="TYPE 1 ENCAPSULIN SHELL PROTEIN"/>
    <property type="match status" value="1"/>
</dbReference>
<accession>A0A1G7CAQ9</accession>
<evidence type="ECO:0000256" key="1">
    <source>
        <dbReference type="ARBA" id="ARBA00033738"/>
    </source>
</evidence>
<evidence type="ECO:0000256" key="3">
    <source>
        <dbReference type="ARBA" id="ARBA00033787"/>
    </source>
</evidence>
<keyword evidence="3" id="KW-1284">Encapsulin nanocompartment</keyword>
<evidence type="ECO:0000256" key="2">
    <source>
        <dbReference type="ARBA" id="ARBA00033743"/>
    </source>
</evidence>
<dbReference type="Gene3D" id="3.30.2400.30">
    <property type="match status" value="1"/>
</dbReference>
<protein>
    <submittedName>
        <fullName evidence="4">Uncharacterized protein, linocin/CFP29 family</fullName>
    </submittedName>
</protein>
<dbReference type="InterPro" id="IPR051429">
    <property type="entry name" value="Encapsulin_nc"/>
</dbReference>